<organism evidence="2 3">
    <name type="scientific">Araneus ventricosus</name>
    <name type="common">Orbweaver spider</name>
    <name type="synonym">Epeira ventricosa</name>
    <dbReference type="NCBI Taxonomy" id="182803"/>
    <lineage>
        <taxon>Eukaryota</taxon>
        <taxon>Metazoa</taxon>
        <taxon>Ecdysozoa</taxon>
        <taxon>Arthropoda</taxon>
        <taxon>Chelicerata</taxon>
        <taxon>Arachnida</taxon>
        <taxon>Araneae</taxon>
        <taxon>Araneomorphae</taxon>
        <taxon>Entelegynae</taxon>
        <taxon>Araneoidea</taxon>
        <taxon>Araneidae</taxon>
        <taxon>Araneus</taxon>
    </lineage>
</organism>
<reference evidence="2 3" key="1">
    <citation type="journal article" date="2019" name="Sci. Rep.">
        <title>Orb-weaving spider Araneus ventricosus genome elucidates the spidroin gene catalogue.</title>
        <authorList>
            <person name="Kono N."/>
            <person name="Nakamura H."/>
            <person name="Ohtoshi R."/>
            <person name="Moran D.A.P."/>
            <person name="Shinohara A."/>
            <person name="Yoshida Y."/>
            <person name="Fujiwara M."/>
            <person name="Mori M."/>
            <person name="Tomita M."/>
            <person name="Arakawa K."/>
        </authorList>
    </citation>
    <scope>NUCLEOTIDE SEQUENCE [LARGE SCALE GENOMIC DNA]</scope>
</reference>
<evidence type="ECO:0000256" key="1">
    <source>
        <dbReference type="SAM" id="MobiDB-lite"/>
    </source>
</evidence>
<accession>A0A4Y2E9H4</accession>
<feature type="compositionally biased region" description="Basic residues" evidence="1">
    <location>
        <begin position="8"/>
        <end position="29"/>
    </location>
</feature>
<evidence type="ECO:0000313" key="3">
    <source>
        <dbReference type="Proteomes" id="UP000499080"/>
    </source>
</evidence>
<protein>
    <submittedName>
        <fullName evidence="2">Uncharacterized protein</fullName>
    </submittedName>
</protein>
<evidence type="ECO:0000313" key="2">
    <source>
        <dbReference type="EMBL" id="GBM24959.1"/>
    </source>
</evidence>
<name>A0A4Y2E9H4_ARAVE</name>
<sequence>MPKPQPKTSKKERKRPHKKKTPPKHYLPGRHKELLGALRDVRILIQEFPTIIEAVKSCKQAKTREKNYCLKLPLPNSSFRCLPENTDGATAAMKTRYSLSSPSLLLLLWHDVNWRQLTC</sequence>
<dbReference type="AlphaFoldDB" id="A0A4Y2E9H4"/>
<dbReference type="Proteomes" id="UP000499080">
    <property type="component" value="Unassembled WGS sequence"/>
</dbReference>
<comment type="caution">
    <text evidence="2">The sequence shown here is derived from an EMBL/GenBank/DDBJ whole genome shotgun (WGS) entry which is preliminary data.</text>
</comment>
<proteinExistence type="predicted"/>
<gene>
    <name evidence="2" type="ORF">AVEN_124978_1</name>
</gene>
<feature type="region of interest" description="Disordered" evidence="1">
    <location>
        <begin position="1"/>
        <end position="29"/>
    </location>
</feature>
<keyword evidence="3" id="KW-1185">Reference proteome</keyword>
<dbReference type="EMBL" id="BGPR01169263">
    <property type="protein sequence ID" value="GBM24959.1"/>
    <property type="molecule type" value="Genomic_DNA"/>
</dbReference>